<proteinExistence type="predicted"/>
<evidence type="ECO:0000256" key="3">
    <source>
        <dbReference type="ARBA" id="ARBA00022842"/>
    </source>
</evidence>
<keyword evidence="3" id="KW-0460">Magnesium</keyword>
<sequence length="221" mass="23138">MRALLSDLFSTLVPGGDAERDQVNARMGAALGVDSAAFQQAFDAASYERFIGAYGDLPNTLRVIAERCGGTPTDEQVQEATSLRRTLAQRLLGAAPATTLSTLAAFKAAGWRIGLVSNITAETQLQWPTSPLAPYFDTTAFSAEVGAAKPEPAIYLTACSALGVDPTECIFVGDGNDNELPGAAALGMRAIRTLEHANTAPHWPGPTIKSFAELTGLAVAQ</sequence>
<evidence type="ECO:0000256" key="2">
    <source>
        <dbReference type="ARBA" id="ARBA00022801"/>
    </source>
</evidence>
<comment type="cofactor">
    <cofactor evidence="1">
        <name>Mg(2+)</name>
        <dbReference type="ChEBI" id="CHEBI:18420"/>
    </cofactor>
</comment>
<evidence type="ECO:0000256" key="1">
    <source>
        <dbReference type="ARBA" id="ARBA00001946"/>
    </source>
</evidence>
<dbReference type="OrthoDB" id="9795007at2"/>
<dbReference type="GO" id="GO:0044281">
    <property type="term" value="P:small molecule metabolic process"/>
    <property type="evidence" value="ECO:0007669"/>
    <property type="project" value="UniProtKB-ARBA"/>
</dbReference>
<dbReference type="InterPro" id="IPR036412">
    <property type="entry name" value="HAD-like_sf"/>
</dbReference>
<dbReference type="SUPFAM" id="SSF56784">
    <property type="entry name" value="HAD-like"/>
    <property type="match status" value="1"/>
</dbReference>
<dbReference type="InterPro" id="IPR051400">
    <property type="entry name" value="HAD-like_hydrolase"/>
</dbReference>
<dbReference type="NCBIfam" id="TIGR01509">
    <property type="entry name" value="HAD-SF-IA-v3"/>
    <property type="match status" value="1"/>
</dbReference>
<dbReference type="Gene3D" id="3.40.50.1000">
    <property type="entry name" value="HAD superfamily/HAD-like"/>
    <property type="match status" value="1"/>
</dbReference>
<dbReference type="Pfam" id="PF00702">
    <property type="entry name" value="Hydrolase"/>
    <property type="match status" value="1"/>
</dbReference>
<dbReference type="EMBL" id="SHKR01000016">
    <property type="protein sequence ID" value="RZU10561.1"/>
    <property type="molecule type" value="Genomic_DNA"/>
</dbReference>
<evidence type="ECO:0000313" key="4">
    <source>
        <dbReference type="EMBL" id="RZU10561.1"/>
    </source>
</evidence>
<dbReference type="Proteomes" id="UP000292027">
    <property type="component" value="Unassembled WGS sequence"/>
</dbReference>
<gene>
    <name evidence="4" type="ORF">EV645_7025</name>
</gene>
<dbReference type="InterPro" id="IPR006439">
    <property type="entry name" value="HAD-SF_hydro_IA"/>
</dbReference>
<dbReference type="PANTHER" id="PTHR46470">
    <property type="entry name" value="N-ACYLNEURAMINATE-9-PHOSPHATASE"/>
    <property type="match status" value="1"/>
</dbReference>
<comment type="caution">
    <text evidence="4">The sequence shown here is derived from an EMBL/GenBank/DDBJ whole genome shotgun (WGS) entry which is preliminary data.</text>
</comment>
<name>A0A4Q7WKK9_9ACTN</name>
<evidence type="ECO:0000313" key="5">
    <source>
        <dbReference type="Proteomes" id="UP000292027"/>
    </source>
</evidence>
<organism evidence="4 5">
    <name type="scientific">Kribbella rubisoli</name>
    <dbReference type="NCBI Taxonomy" id="3075929"/>
    <lineage>
        <taxon>Bacteria</taxon>
        <taxon>Bacillati</taxon>
        <taxon>Actinomycetota</taxon>
        <taxon>Actinomycetes</taxon>
        <taxon>Propionibacteriales</taxon>
        <taxon>Kribbellaceae</taxon>
        <taxon>Kribbella</taxon>
    </lineage>
</organism>
<dbReference type="AlphaFoldDB" id="A0A4Q7WKK9"/>
<dbReference type="RefSeq" id="WP_130448303.1">
    <property type="nucleotide sequence ID" value="NZ_SHKR01000016.1"/>
</dbReference>
<protein>
    <submittedName>
        <fullName evidence="4">Hydrolase of the HAD superfamily</fullName>
    </submittedName>
</protein>
<dbReference type="InterPro" id="IPR023214">
    <property type="entry name" value="HAD_sf"/>
</dbReference>
<keyword evidence="5" id="KW-1185">Reference proteome</keyword>
<accession>A0A4Q7WKK9</accession>
<reference evidence="4 5" key="1">
    <citation type="journal article" date="2015" name="Stand. Genomic Sci.">
        <title>Genomic Encyclopedia of Bacterial and Archaeal Type Strains, Phase III: the genomes of soil and plant-associated and newly described type strains.</title>
        <authorList>
            <person name="Whitman W.B."/>
            <person name="Woyke T."/>
            <person name="Klenk H.P."/>
            <person name="Zhou Y."/>
            <person name="Lilburn T.G."/>
            <person name="Beck B.J."/>
            <person name="De Vos P."/>
            <person name="Vandamme P."/>
            <person name="Eisen J.A."/>
            <person name="Garrity G."/>
            <person name="Hugenholtz P."/>
            <person name="Kyrpides N.C."/>
        </authorList>
    </citation>
    <scope>NUCLEOTIDE SEQUENCE [LARGE SCALE GENOMIC DNA]</scope>
    <source>
        <strain evidence="4 5">VKM Ac-2540</strain>
    </source>
</reference>
<keyword evidence="2 4" id="KW-0378">Hydrolase</keyword>
<dbReference type="GO" id="GO:0016787">
    <property type="term" value="F:hydrolase activity"/>
    <property type="evidence" value="ECO:0007669"/>
    <property type="project" value="UniProtKB-KW"/>
</dbReference>
<dbReference type="NCBIfam" id="TIGR01549">
    <property type="entry name" value="HAD-SF-IA-v1"/>
    <property type="match status" value="1"/>
</dbReference>
<dbReference type="PRINTS" id="PR00413">
    <property type="entry name" value="HADHALOGNASE"/>
</dbReference>